<dbReference type="AlphaFoldDB" id="Q0W891"/>
<keyword evidence="3" id="KW-1185">Reference proteome</keyword>
<protein>
    <recommendedName>
        <fullName evidence="4">Carboxypeptidase regulatory-like domain-containing protein</fullName>
    </recommendedName>
</protein>
<dbReference type="KEGG" id="rci:LRC446"/>
<keyword evidence="1" id="KW-0812">Transmembrane</keyword>
<accession>Q0W891</accession>
<evidence type="ECO:0000313" key="3">
    <source>
        <dbReference type="Proteomes" id="UP000000663"/>
    </source>
</evidence>
<evidence type="ECO:0008006" key="4">
    <source>
        <dbReference type="Google" id="ProtNLM"/>
    </source>
</evidence>
<reference evidence="2 3" key="1">
    <citation type="journal article" date="2006" name="Science">
        <title>Genome of rice cluster I archaea -- the key methane producers in the rice rhizosphere.</title>
        <authorList>
            <person name="Erkel C."/>
            <person name="Kube M."/>
            <person name="Reinhardt R."/>
            <person name="Liesack W."/>
        </authorList>
    </citation>
    <scope>NUCLEOTIDE SEQUENCE [LARGE SCALE GENOMIC DNA]</scope>
    <source>
        <strain evidence="3">DSM 22066 / NBRC 105507 / MRE50</strain>
    </source>
</reference>
<proteinExistence type="predicted"/>
<keyword evidence="1" id="KW-1133">Transmembrane helix</keyword>
<keyword evidence="1" id="KW-0472">Membrane</keyword>
<evidence type="ECO:0000256" key="1">
    <source>
        <dbReference type="SAM" id="Phobius"/>
    </source>
</evidence>
<feature type="transmembrane region" description="Helical" evidence="1">
    <location>
        <begin position="176"/>
        <end position="200"/>
    </location>
</feature>
<evidence type="ECO:0000313" key="2">
    <source>
        <dbReference type="EMBL" id="CAJ35402.1"/>
    </source>
</evidence>
<dbReference type="STRING" id="351160.LRC446"/>
<dbReference type="Proteomes" id="UP000000663">
    <property type="component" value="Chromosome"/>
</dbReference>
<sequence length="205" mass="21648">MWAVAILTILLSVLLLSALSAAAVAKATATPKSAPQTCTIAGQVVDSHGKGIAGAKVTLYNMTIIEGKTFDTGLTTVEHNPQYTSSGDKAGYYEFTGVPPGTYDIIVDVNGMRYPEIKQVHEGTLIVDFEISPSGGHQVTTSTPGPSSRPATSEPVVTVIPAPSIPEEKQGNDDPFILRAGLGVLIIIQFIIACVALWIVMTRRL</sequence>
<dbReference type="eggNOG" id="arCOG11125">
    <property type="taxonomic scope" value="Archaea"/>
</dbReference>
<dbReference type="Gene3D" id="2.60.40.1120">
    <property type="entry name" value="Carboxypeptidase-like, regulatory domain"/>
    <property type="match status" value="1"/>
</dbReference>
<dbReference type="EMBL" id="AM114193">
    <property type="protein sequence ID" value="CAJ35402.1"/>
    <property type="molecule type" value="Genomic_DNA"/>
</dbReference>
<gene>
    <name evidence="2" type="ORF">LRC446</name>
</gene>
<organism evidence="2 3">
    <name type="scientific">Methanocella arvoryzae (strain DSM 22066 / NBRC 105507 / MRE50)</name>
    <dbReference type="NCBI Taxonomy" id="351160"/>
    <lineage>
        <taxon>Archaea</taxon>
        <taxon>Methanobacteriati</taxon>
        <taxon>Methanobacteriota</taxon>
        <taxon>Stenosarchaea group</taxon>
        <taxon>Methanomicrobia</taxon>
        <taxon>Methanocellales</taxon>
        <taxon>Methanocellaceae</taxon>
        <taxon>Methanocella</taxon>
    </lineage>
</organism>
<dbReference type="SUPFAM" id="SSF117074">
    <property type="entry name" value="Hypothetical protein PA1324"/>
    <property type="match status" value="1"/>
</dbReference>
<dbReference type="Pfam" id="PF13620">
    <property type="entry name" value="CarboxypepD_reg"/>
    <property type="match status" value="1"/>
</dbReference>
<name>Q0W891_METAR</name>